<feature type="compositionally biased region" description="Acidic residues" evidence="1">
    <location>
        <begin position="44"/>
        <end position="61"/>
    </location>
</feature>
<dbReference type="AlphaFoldDB" id="A0AAV4JAX6"/>
<evidence type="ECO:0000313" key="3">
    <source>
        <dbReference type="Proteomes" id="UP000762676"/>
    </source>
</evidence>
<evidence type="ECO:0000313" key="2">
    <source>
        <dbReference type="EMBL" id="GFS19964.1"/>
    </source>
</evidence>
<feature type="region of interest" description="Disordered" evidence="1">
    <location>
        <begin position="24"/>
        <end position="68"/>
    </location>
</feature>
<sequence>MTQLLPCIWASGSFCSKPILTPVTPLTLNPVKTKRRRRRRKDADEDADTDADAEAEAEDQITEAVSQL</sequence>
<comment type="caution">
    <text evidence="2">The sequence shown here is derived from an EMBL/GenBank/DDBJ whole genome shotgun (WGS) entry which is preliminary data.</text>
</comment>
<name>A0AAV4JAX6_9GAST</name>
<protein>
    <submittedName>
        <fullName evidence="2">Uncharacterized protein</fullName>
    </submittedName>
</protein>
<dbReference type="Proteomes" id="UP000762676">
    <property type="component" value="Unassembled WGS sequence"/>
</dbReference>
<reference evidence="2 3" key="1">
    <citation type="journal article" date="2021" name="Elife">
        <title>Chloroplast acquisition without the gene transfer in kleptoplastic sea slugs, Plakobranchus ocellatus.</title>
        <authorList>
            <person name="Maeda T."/>
            <person name="Takahashi S."/>
            <person name="Yoshida T."/>
            <person name="Shimamura S."/>
            <person name="Takaki Y."/>
            <person name="Nagai Y."/>
            <person name="Toyoda A."/>
            <person name="Suzuki Y."/>
            <person name="Arimoto A."/>
            <person name="Ishii H."/>
            <person name="Satoh N."/>
            <person name="Nishiyama T."/>
            <person name="Hasebe M."/>
            <person name="Maruyama T."/>
            <person name="Minagawa J."/>
            <person name="Obokata J."/>
            <person name="Shigenobu S."/>
        </authorList>
    </citation>
    <scope>NUCLEOTIDE SEQUENCE [LARGE SCALE GENOMIC DNA]</scope>
</reference>
<accession>A0AAV4JAX6</accession>
<keyword evidence="3" id="KW-1185">Reference proteome</keyword>
<evidence type="ECO:0000256" key="1">
    <source>
        <dbReference type="SAM" id="MobiDB-lite"/>
    </source>
</evidence>
<proteinExistence type="predicted"/>
<gene>
    <name evidence="2" type="ORF">ElyMa_001557900</name>
</gene>
<dbReference type="EMBL" id="BMAT01003093">
    <property type="protein sequence ID" value="GFS19964.1"/>
    <property type="molecule type" value="Genomic_DNA"/>
</dbReference>
<organism evidence="2 3">
    <name type="scientific">Elysia marginata</name>
    <dbReference type="NCBI Taxonomy" id="1093978"/>
    <lineage>
        <taxon>Eukaryota</taxon>
        <taxon>Metazoa</taxon>
        <taxon>Spiralia</taxon>
        <taxon>Lophotrochozoa</taxon>
        <taxon>Mollusca</taxon>
        <taxon>Gastropoda</taxon>
        <taxon>Heterobranchia</taxon>
        <taxon>Euthyneura</taxon>
        <taxon>Panpulmonata</taxon>
        <taxon>Sacoglossa</taxon>
        <taxon>Placobranchoidea</taxon>
        <taxon>Plakobranchidae</taxon>
        <taxon>Elysia</taxon>
    </lineage>
</organism>